<dbReference type="InterPro" id="IPR050482">
    <property type="entry name" value="Sensor_HK_TwoCompSys"/>
</dbReference>
<dbReference type="GO" id="GO:0016020">
    <property type="term" value="C:membrane"/>
    <property type="evidence" value="ECO:0007669"/>
    <property type="project" value="InterPro"/>
</dbReference>
<dbReference type="RefSeq" id="WP_078758894.1">
    <property type="nucleotide sequence ID" value="NZ_FUXP01000010.1"/>
</dbReference>
<dbReference type="InterPro" id="IPR004358">
    <property type="entry name" value="Sig_transdc_His_kin-like_C"/>
</dbReference>
<dbReference type="GO" id="GO:0046872">
    <property type="term" value="F:metal ion binding"/>
    <property type="evidence" value="ECO:0007669"/>
    <property type="project" value="UniProtKB-KW"/>
</dbReference>
<keyword evidence="7" id="KW-0963">Cytoplasm</keyword>
<keyword evidence="9" id="KW-0479">Metal-binding</keyword>
<evidence type="ECO:0000256" key="5">
    <source>
        <dbReference type="ARBA" id="ARBA00017322"/>
    </source>
</evidence>
<evidence type="ECO:0000256" key="3">
    <source>
        <dbReference type="ARBA" id="ARBA00004496"/>
    </source>
</evidence>
<evidence type="ECO:0000256" key="10">
    <source>
        <dbReference type="ARBA" id="ARBA00022777"/>
    </source>
</evidence>
<name>A0A1T4RSJ3_9GAMM</name>
<proteinExistence type="predicted"/>
<evidence type="ECO:0000256" key="15">
    <source>
        <dbReference type="ARBA" id="ARBA00030800"/>
    </source>
</evidence>
<evidence type="ECO:0000256" key="13">
    <source>
        <dbReference type="ARBA" id="ARBA00023014"/>
    </source>
</evidence>
<dbReference type="GO" id="GO:0005737">
    <property type="term" value="C:cytoplasm"/>
    <property type="evidence" value="ECO:0007669"/>
    <property type="project" value="UniProtKB-SubCell"/>
</dbReference>
<evidence type="ECO:0000256" key="2">
    <source>
        <dbReference type="ARBA" id="ARBA00001966"/>
    </source>
</evidence>
<dbReference type="Gene3D" id="1.20.5.1930">
    <property type="match status" value="1"/>
</dbReference>
<evidence type="ECO:0000256" key="6">
    <source>
        <dbReference type="ARBA" id="ARBA00022485"/>
    </source>
</evidence>
<dbReference type="PANTHER" id="PTHR24421">
    <property type="entry name" value="NITRATE/NITRITE SENSOR PROTEIN NARX-RELATED"/>
    <property type="match status" value="1"/>
</dbReference>
<dbReference type="Pfam" id="PF02518">
    <property type="entry name" value="HATPase_c"/>
    <property type="match status" value="1"/>
</dbReference>
<dbReference type="AlphaFoldDB" id="A0A1T4RSJ3"/>
<evidence type="ECO:0000256" key="11">
    <source>
        <dbReference type="ARBA" id="ARBA00023004"/>
    </source>
</evidence>
<dbReference type="InterPro" id="IPR005467">
    <property type="entry name" value="His_kinase_dom"/>
</dbReference>
<keyword evidence="17" id="KW-1133">Transmembrane helix</keyword>
<evidence type="ECO:0000259" key="18">
    <source>
        <dbReference type="PROSITE" id="PS50109"/>
    </source>
</evidence>
<organism evidence="19 20">
    <name type="scientific">Lysobacter spongiicola DSM 21749</name>
    <dbReference type="NCBI Taxonomy" id="1122188"/>
    <lineage>
        <taxon>Bacteria</taxon>
        <taxon>Pseudomonadati</taxon>
        <taxon>Pseudomonadota</taxon>
        <taxon>Gammaproteobacteria</taxon>
        <taxon>Lysobacterales</taxon>
        <taxon>Lysobacteraceae</taxon>
        <taxon>Novilysobacter</taxon>
    </lineage>
</organism>
<comment type="function">
    <text evidence="14">Member of the two-component regulatory system NreB/NreC involved in the control of dissimilatory nitrate/nitrite reduction in response to oxygen. NreB functions as a direct oxygen sensor histidine kinase which is autophosphorylated, in the absence of oxygen, probably at the conserved histidine residue, and transfers its phosphate group probably to a conserved aspartate residue of NreC. NreB/NreC activates the expression of the nitrate (narGHJI) and nitrite (nir) reductase operons, as well as the putative nitrate transporter gene narT.</text>
</comment>
<comment type="cofactor">
    <cofactor evidence="2">
        <name>[4Fe-4S] cluster</name>
        <dbReference type="ChEBI" id="CHEBI:49883"/>
    </cofactor>
</comment>
<dbReference type="InterPro" id="IPR003594">
    <property type="entry name" value="HATPase_dom"/>
</dbReference>
<dbReference type="InterPro" id="IPR011712">
    <property type="entry name" value="Sig_transdc_His_kin_sub3_dim/P"/>
</dbReference>
<keyword evidence="17" id="KW-0472">Membrane</keyword>
<evidence type="ECO:0000256" key="12">
    <source>
        <dbReference type="ARBA" id="ARBA00023012"/>
    </source>
</evidence>
<keyword evidence="16" id="KW-0175">Coiled coil</keyword>
<keyword evidence="12" id="KW-0902">Two-component regulatory system</keyword>
<dbReference type="CDD" id="cd16917">
    <property type="entry name" value="HATPase_UhpB-NarQ-NarX-like"/>
    <property type="match status" value="1"/>
</dbReference>
<evidence type="ECO:0000256" key="17">
    <source>
        <dbReference type="SAM" id="Phobius"/>
    </source>
</evidence>
<dbReference type="GO" id="GO:0046983">
    <property type="term" value="F:protein dimerization activity"/>
    <property type="evidence" value="ECO:0007669"/>
    <property type="project" value="InterPro"/>
</dbReference>
<dbReference type="SMART" id="SM00387">
    <property type="entry name" value="HATPase_c"/>
    <property type="match status" value="1"/>
</dbReference>
<dbReference type="Proteomes" id="UP000190061">
    <property type="component" value="Unassembled WGS sequence"/>
</dbReference>
<dbReference type="EC" id="2.7.13.3" evidence="4"/>
<keyword evidence="20" id="KW-1185">Reference proteome</keyword>
<dbReference type="GO" id="GO:0000155">
    <property type="term" value="F:phosphorelay sensor kinase activity"/>
    <property type="evidence" value="ECO:0007669"/>
    <property type="project" value="InterPro"/>
</dbReference>
<keyword evidence="10 19" id="KW-0418">Kinase</keyword>
<evidence type="ECO:0000256" key="4">
    <source>
        <dbReference type="ARBA" id="ARBA00012438"/>
    </source>
</evidence>
<gene>
    <name evidence="19" type="ORF">SAMN02745674_02348</name>
</gene>
<evidence type="ECO:0000256" key="1">
    <source>
        <dbReference type="ARBA" id="ARBA00000085"/>
    </source>
</evidence>
<keyword evidence="8" id="KW-0808">Transferase</keyword>
<dbReference type="PROSITE" id="PS50109">
    <property type="entry name" value="HIS_KIN"/>
    <property type="match status" value="1"/>
</dbReference>
<comment type="subcellular location">
    <subcellularLocation>
        <location evidence="3">Cytoplasm</location>
    </subcellularLocation>
</comment>
<dbReference type="Pfam" id="PF07730">
    <property type="entry name" value="HisKA_3"/>
    <property type="match status" value="1"/>
</dbReference>
<dbReference type="EMBL" id="FUXP01000010">
    <property type="protein sequence ID" value="SKA18903.1"/>
    <property type="molecule type" value="Genomic_DNA"/>
</dbReference>
<keyword evidence="13" id="KW-0411">Iron-sulfur</keyword>
<evidence type="ECO:0000256" key="7">
    <source>
        <dbReference type="ARBA" id="ARBA00022490"/>
    </source>
</evidence>
<evidence type="ECO:0000313" key="20">
    <source>
        <dbReference type="Proteomes" id="UP000190061"/>
    </source>
</evidence>
<evidence type="ECO:0000256" key="16">
    <source>
        <dbReference type="SAM" id="Coils"/>
    </source>
</evidence>
<keyword evidence="17" id="KW-0812">Transmembrane</keyword>
<comment type="catalytic activity">
    <reaction evidence="1">
        <text>ATP + protein L-histidine = ADP + protein N-phospho-L-histidine.</text>
        <dbReference type="EC" id="2.7.13.3"/>
    </reaction>
</comment>
<feature type="coiled-coil region" evidence="16">
    <location>
        <begin position="72"/>
        <end position="102"/>
    </location>
</feature>
<feature type="domain" description="Histidine kinase" evidence="18">
    <location>
        <begin position="212"/>
        <end position="296"/>
    </location>
</feature>
<evidence type="ECO:0000313" key="19">
    <source>
        <dbReference type="EMBL" id="SKA18903.1"/>
    </source>
</evidence>
<dbReference type="PRINTS" id="PR00344">
    <property type="entry name" value="BCTRLSENSOR"/>
</dbReference>
<dbReference type="OrthoDB" id="9797605at2"/>
<keyword evidence="11" id="KW-0408">Iron</keyword>
<dbReference type="SUPFAM" id="SSF55874">
    <property type="entry name" value="ATPase domain of HSP90 chaperone/DNA topoisomerase II/histidine kinase"/>
    <property type="match status" value="1"/>
</dbReference>
<evidence type="ECO:0000256" key="14">
    <source>
        <dbReference type="ARBA" id="ARBA00024827"/>
    </source>
</evidence>
<dbReference type="InterPro" id="IPR036890">
    <property type="entry name" value="HATPase_C_sf"/>
</dbReference>
<keyword evidence="6" id="KW-0004">4Fe-4S</keyword>
<evidence type="ECO:0000256" key="8">
    <source>
        <dbReference type="ARBA" id="ARBA00022679"/>
    </source>
</evidence>
<sequence length="307" mass="32832">MASDIPDSPALARSPVFRGRWPLAALALVLALLAAFAIAWFELPALASAGMALAVLAGIAIGYVLARDNGGAADLSRHEQDLTRQREELRALARRIITLQEDERSALSRELHDDIGQDITAIKLSTMALADEDPVRRGATIAEIGRIADDTVVKLRNISLLLRPPQLDALGLESALRWQAGVLLRSGGPRLDLQLAALPRRPDPAVEVACFRIAQEALTNALRHSGAENVVLTLACDGRLLYLEVEDDGRGFDHGRTHGLGMVTMRERAQQLGGQLEVDTRVGAGTCVRASLPMQAAATGSGVVDAR</sequence>
<dbReference type="Gene3D" id="3.30.565.10">
    <property type="entry name" value="Histidine kinase-like ATPase, C-terminal domain"/>
    <property type="match status" value="1"/>
</dbReference>
<dbReference type="STRING" id="1122188.SAMN02745674_02348"/>
<reference evidence="19 20" key="1">
    <citation type="submission" date="2017-02" db="EMBL/GenBank/DDBJ databases">
        <authorList>
            <person name="Peterson S.W."/>
        </authorList>
    </citation>
    <scope>NUCLEOTIDE SEQUENCE [LARGE SCALE GENOMIC DNA]</scope>
    <source>
        <strain evidence="19 20">DSM 21749</strain>
    </source>
</reference>
<dbReference type="GO" id="GO:0051539">
    <property type="term" value="F:4 iron, 4 sulfur cluster binding"/>
    <property type="evidence" value="ECO:0007669"/>
    <property type="project" value="UniProtKB-KW"/>
</dbReference>
<accession>A0A1T4RSJ3</accession>
<evidence type="ECO:0000256" key="9">
    <source>
        <dbReference type="ARBA" id="ARBA00022723"/>
    </source>
</evidence>
<feature type="transmembrane region" description="Helical" evidence="17">
    <location>
        <begin position="47"/>
        <end position="66"/>
    </location>
</feature>
<protein>
    <recommendedName>
        <fullName evidence="5">Oxygen sensor histidine kinase NreB</fullName>
        <ecNumber evidence="4">2.7.13.3</ecNumber>
    </recommendedName>
    <alternativeName>
        <fullName evidence="15">Nitrogen regulation protein B</fullName>
    </alternativeName>
</protein>
<feature type="transmembrane region" description="Helical" evidence="17">
    <location>
        <begin position="21"/>
        <end position="41"/>
    </location>
</feature>
<dbReference type="PANTHER" id="PTHR24421:SF61">
    <property type="entry name" value="OXYGEN SENSOR HISTIDINE KINASE NREB"/>
    <property type="match status" value="1"/>
</dbReference>